<accession>A0A1I2VPB1</accession>
<evidence type="ECO:0000313" key="3">
    <source>
        <dbReference type="EMBL" id="SFG89041.1"/>
    </source>
</evidence>
<feature type="signal peptide" evidence="2">
    <location>
        <begin position="1"/>
        <end position="23"/>
    </location>
</feature>
<name>A0A1I2VPB1_9HYPH</name>
<feature type="chain" id="PRO_5011658618" evidence="2">
    <location>
        <begin position="24"/>
        <end position="84"/>
    </location>
</feature>
<evidence type="ECO:0000313" key="4">
    <source>
        <dbReference type="Proteomes" id="UP000199229"/>
    </source>
</evidence>
<gene>
    <name evidence="3" type="ORF">SAMN05192565_11560</name>
</gene>
<evidence type="ECO:0000256" key="2">
    <source>
        <dbReference type="SAM" id="SignalP"/>
    </source>
</evidence>
<proteinExistence type="predicted"/>
<protein>
    <submittedName>
        <fullName evidence="3">Uncharacterized protein</fullName>
    </submittedName>
</protein>
<keyword evidence="2" id="KW-0732">Signal</keyword>
<dbReference type="RefSeq" id="WP_091972793.1">
    <property type="nucleotide sequence ID" value="NZ_FOPM01000015.1"/>
</dbReference>
<sequence length="84" mass="7960">MRPMSTVALTLFALAGLGTAALAQGSTGAPAGTPGATAPGGTEGAAALRNEREAVRSGDAIPAPPGIGIPAETVPPAAPPPPRP</sequence>
<dbReference type="STRING" id="582675.SAMN05192565_11560"/>
<dbReference type="AlphaFoldDB" id="A0A1I2VPB1"/>
<reference evidence="4" key="1">
    <citation type="submission" date="2016-10" db="EMBL/GenBank/DDBJ databases">
        <authorList>
            <person name="Varghese N."/>
            <person name="Submissions S."/>
        </authorList>
    </citation>
    <scope>NUCLEOTIDE SEQUENCE [LARGE SCALE GENOMIC DNA]</scope>
    <source>
        <strain evidence="4">Gh-105</strain>
    </source>
</reference>
<feature type="region of interest" description="Disordered" evidence="1">
    <location>
        <begin position="25"/>
        <end position="44"/>
    </location>
</feature>
<keyword evidence="4" id="KW-1185">Reference proteome</keyword>
<organism evidence="3 4">
    <name type="scientific">Methylobacterium gossipiicola</name>
    <dbReference type="NCBI Taxonomy" id="582675"/>
    <lineage>
        <taxon>Bacteria</taxon>
        <taxon>Pseudomonadati</taxon>
        <taxon>Pseudomonadota</taxon>
        <taxon>Alphaproteobacteria</taxon>
        <taxon>Hyphomicrobiales</taxon>
        <taxon>Methylobacteriaceae</taxon>
        <taxon>Methylobacterium</taxon>
    </lineage>
</organism>
<evidence type="ECO:0000256" key="1">
    <source>
        <dbReference type="SAM" id="MobiDB-lite"/>
    </source>
</evidence>
<dbReference type="Proteomes" id="UP000199229">
    <property type="component" value="Unassembled WGS sequence"/>
</dbReference>
<dbReference type="EMBL" id="FOPM01000015">
    <property type="protein sequence ID" value="SFG89041.1"/>
    <property type="molecule type" value="Genomic_DNA"/>
</dbReference>
<feature type="region of interest" description="Disordered" evidence="1">
    <location>
        <begin position="57"/>
        <end position="84"/>
    </location>
</feature>